<protein>
    <submittedName>
        <fullName evidence="3">Uncharacterized protein</fullName>
    </submittedName>
</protein>
<feature type="transmembrane region" description="Helical" evidence="2">
    <location>
        <begin position="31"/>
        <end position="52"/>
    </location>
</feature>
<feature type="transmembrane region" description="Helical" evidence="2">
    <location>
        <begin position="85"/>
        <end position="106"/>
    </location>
</feature>
<keyword evidence="4" id="KW-1185">Reference proteome</keyword>
<keyword evidence="2" id="KW-1133">Transmembrane helix</keyword>
<dbReference type="RefSeq" id="WP_006651845.1">
    <property type="nucleotide sequence ID" value="NZ_AOIM01000010.1"/>
</dbReference>
<accession>M0A7C2</accession>
<dbReference type="STRING" id="1227493.C483_02950"/>
<proteinExistence type="predicted"/>
<sequence length="134" mass="14297">MSGASPETEPGRESELSAGPAGWLEIGRRALTSPATVATTILLIVPFALGWFRTELFSPLALPGYVIYSVGTAIGNAIAPRFEFWVYWVPFLGGCYGIAVSVGTGYEWVRARRAAGEDGTETDRSPDPPGESDD</sequence>
<comment type="caution">
    <text evidence="3">The sequence shown here is derived from an EMBL/GenBank/DDBJ whole genome shotgun (WGS) entry which is preliminary data.</text>
</comment>
<feature type="region of interest" description="Disordered" evidence="1">
    <location>
        <begin position="113"/>
        <end position="134"/>
    </location>
</feature>
<dbReference type="OrthoDB" id="247873at2157"/>
<evidence type="ECO:0000256" key="1">
    <source>
        <dbReference type="SAM" id="MobiDB-lite"/>
    </source>
</evidence>
<evidence type="ECO:0000313" key="3">
    <source>
        <dbReference type="EMBL" id="ELY94655.1"/>
    </source>
</evidence>
<organism evidence="3 4">
    <name type="scientific">Natrialba hulunbeirensis JCM 10989</name>
    <dbReference type="NCBI Taxonomy" id="1227493"/>
    <lineage>
        <taxon>Archaea</taxon>
        <taxon>Methanobacteriati</taxon>
        <taxon>Methanobacteriota</taxon>
        <taxon>Stenosarchaea group</taxon>
        <taxon>Halobacteria</taxon>
        <taxon>Halobacteriales</taxon>
        <taxon>Natrialbaceae</taxon>
        <taxon>Natrialba</taxon>
    </lineage>
</organism>
<evidence type="ECO:0000256" key="2">
    <source>
        <dbReference type="SAM" id="Phobius"/>
    </source>
</evidence>
<evidence type="ECO:0000313" key="4">
    <source>
        <dbReference type="Proteomes" id="UP000011519"/>
    </source>
</evidence>
<dbReference type="EMBL" id="AOIM01000010">
    <property type="protein sequence ID" value="ELY94655.1"/>
    <property type="molecule type" value="Genomic_DNA"/>
</dbReference>
<dbReference type="PATRIC" id="fig|1227493.4.peg.556"/>
<reference evidence="3 4" key="1">
    <citation type="journal article" date="2014" name="PLoS Genet.">
        <title>Phylogenetically driven sequencing of extremely halophilic archaea reveals strategies for static and dynamic osmo-response.</title>
        <authorList>
            <person name="Becker E.A."/>
            <person name="Seitzer P.M."/>
            <person name="Tritt A."/>
            <person name="Larsen D."/>
            <person name="Krusor M."/>
            <person name="Yao A.I."/>
            <person name="Wu D."/>
            <person name="Madern D."/>
            <person name="Eisen J.A."/>
            <person name="Darling A.E."/>
            <person name="Facciotti M.T."/>
        </authorList>
    </citation>
    <scope>NUCLEOTIDE SEQUENCE [LARGE SCALE GENOMIC DNA]</scope>
    <source>
        <strain evidence="3 4">JCM 10989</strain>
    </source>
</reference>
<gene>
    <name evidence="3" type="ORF">C483_02950</name>
</gene>
<name>M0A7C2_9EURY</name>
<keyword evidence="2" id="KW-0472">Membrane</keyword>
<dbReference type="Proteomes" id="UP000011519">
    <property type="component" value="Unassembled WGS sequence"/>
</dbReference>
<feature type="transmembrane region" description="Helical" evidence="2">
    <location>
        <begin position="59"/>
        <end position="79"/>
    </location>
</feature>
<dbReference type="AlphaFoldDB" id="M0A7C2"/>
<keyword evidence="2" id="KW-0812">Transmembrane</keyword>